<dbReference type="Proteomes" id="UP000192491">
    <property type="component" value="Unassembled WGS sequence"/>
</dbReference>
<evidence type="ECO:0000313" key="1">
    <source>
        <dbReference type="EMBL" id="OQW99985.1"/>
    </source>
</evidence>
<gene>
    <name evidence="1" type="ORF">BWK73_49535</name>
</gene>
<evidence type="ECO:0000313" key="2">
    <source>
        <dbReference type="Proteomes" id="UP000192491"/>
    </source>
</evidence>
<name>A0A1Y1Q8T6_9GAMM</name>
<dbReference type="EMBL" id="MTEJ01000675">
    <property type="protein sequence ID" value="OQW99985.1"/>
    <property type="molecule type" value="Genomic_DNA"/>
</dbReference>
<comment type="caution">
    <text evidence="1">The sequence shown here is derived from an EMBL/GenBank/DDBJ whole genome shotgun (WGS) entry which is preliminary data.</text>
</comment>
<accession>A0A1Y1Q8T6</accession>
<sequence length="82" mass="9516">MYTLYKLNPADLNENFLQTLQLLFSGKTIEVSVREVDTANESTDIWQAIQRFRQSMNPTDYPDNEDIFANVRDRSTGREVAL</sequence>
<proteinExistence type="predicted"/>
<protein>
    <submittedName>
        <fullName evidence="1">Uncharacterized protein</fullName>
    </submittedName>
</protein>
<dbReference type="AlphaFoldDB" id="A0A1Y1Q8T6"/>
<reference evidence="1 2" key="1">
    <citation type="submission" date="2017-01" db="EMBL/GenBank/DDBJ databases">
        <title>Novel large sulfur bacteria in the metagenomes of groundwater-fed chemosynthetic microbial mats in the Lake Huron basin.</title>
        <authorList>
            <person name="Sharrar A.M."/>
            <person name="Flood B.E."/>
            <person name="Bailey J.V."/>
            <person name="Jones D.S."/>
            <person name="Biddanda B."/>
            <person name="Ruberg S.A."/>
            <person name="Marcus D.N."/>
            <person name="Dick G.J."/>
        </authorList>
    </citation>
    <scope>NUCLEOTIDE SEQUENCE [LARGE SCALE GENOMIC DNA]</scope>
    <source>
        <strain evidence="1">A8</strain>
    </source>
</reference>
<organism evidence="1 2">
    <name type="scientific">Thiothrix lacustris</name>
    <dbReference type="NCBI Taxonomy" id="525917"/>
    <lineage>
        <taxon>Bacteria</taxon>
        <taxon>Pseudomonadati</taxon>
        <taxon>Pseudomonadota</taxon>
        <taxon>Gammaproteobacteria</taxon>
        <taxon>Thiotrichales</taxon>
        <taxon>Thiotrichaceae</taxon>
        <taxon>Thiothrix</taxon>
    </lineage>
</organism>